<comment type="pathway">
    <text evidence="4 6">Cofactor biosynthesis; NAD(+) biosynthesis; quinolinate from L-kynurenine: step 2/3.</text>
</comment>
<dbReference type="Pfam" id="PF22580">
    <property type="entry name" value="KYNU_C"/>
    <property type="match status" value="1"/>
</dbReference>
<dbReference type="GO" id="GO:0030429">
    <property type="term" value="F:kynureninase activity"/>
    <property type="evidence" value="ECO:0007669"/>
    <property type="project" value="UniProtKB-UniRule"/>
</dbReference>
<name>A0A1T5GAS1_9SPHN</name>
<dbReference type="Proteomes" id="UP000189818">
    <property type="component" value="Unassembled WGS sequence"/>
</dbReference>
<dbReference type="PANTHER" id="PTHR14084:SF0">
    <property type="entry name" value="KYNURENINASE"/>
    <property type="match status" value="1"/>
</dbReference>
<sequence>MMDLNRALEMDRSDPLAGTRAAFALPEGVIYLDGNSLGALPCNAAARVAEVISRQWGHDLIQSWNRHDWISMPARVGDRIARLIGADAGEVVAADSTSVNLMKLLSAALKLRPGRRTILSDNGNFPNDLYIAQGVSALLGEGHVLRIVDPDKVGDEIDGDTAILMLTEVDYRSGRRHDMRALTSRAHAAGALVIWDLCHSAGAMDVDLNAAGADMAVGCGYKYLNGGPGAPAFMFVARRLQGDLKPALSGWMGHDRPFDFDLDYRPATGVVRNLAGTPPIIGLTALDAALDAFDGVDMRDVRRKSLALGDLFIELARERLARHGLEIVTPEAHPTRGSQVSLRHPEAYAIVQALIAEGVVGDFRMPDIARFGFAPLYTSFADIWHAIDRLEAIMAAGSFREARFRKRLAVT</sequence>
<evidence type="ECO:0000256" key="1">
    <source>
        <dbReference type="ARBA" id="ARBA00022642"/>
    </source>
</evidence>
<evidence type="ECO:0000256" key="4">
    <source>
        <dbReference type="HAMAP-Rule" id="MF_01970"/>
    </source>
</evidence>
<dbReference type="RefSeq" id="WP_125724023.1">
    <property type="nucleotide sequence ID" value="NZ_FUYM01000013.1"/>
</dbReference>
<keyword evidence="1 4" id="KW-0662">Pyridine nucleotide biosynthesis</keyword>
<feature type="binding site" evidence="4">
    <location>
        <position position="98"/>
    </location>
    <ligand>
        <name>pyridoxal 5'-phosphate</name>
        <dbReference type="ChEBI" id="CHEBI:597326"/>
    </ligand>
</feature>
<comment type="subunit">
    <text evidence="4 6">Homodimer.</text>
</comment>
<feature type="binding site" evidence="4">
    <location>
        <position position="277"/>
    </location>
    <ligand>
        <name>pyridoxal 5'-phosphate</name>
        <dbReference type="ChEBI" id="CHEBI:597326"/>
    </ligand>
</feature>
<dbReference type="Gene3D" id="3.90.1150.10">
    <property type="entry name" value="Aspartate Aminotransferase, domain 1"/>
    <property type="match status" value="1"/>
</dbReference>
<dbReference type="OrthoDB" id="9812626at2"/>
<keyword evidence="3 4" id="KW-0663">Pyridoxal phosphate</keyword>
<dbReference type="NCBIfam" id="TIGR01814">
    <property type="entry name" value="kynureninase"/>
    <property type="match status" value="1"/>
</dbReference>
<dbReference type="GO" id="GO:0005737">
    <property type="term" value="C:cytoplasm"/>
    <property type="evidence" value="ECO:0007669"/>
    <property type="project" value="UniProtKB-UniRule"/>
</dbReference>
<dbReference type="PANTHER" id="PTHR14084">
    <property type="entry name" value="KYNURENINASE"/>
    <property type="match status" value="1"/>
</dbReference>
<feature type="binding site" evidence="4">
    <location>
        <position position="167"/>
    </location>
    <ligand>
        <name>pyridoxal 5'-phosphate</name>
        <dbReference type="ChEBI" id="CHEBI:597326"/>
    </ligand>
</feature>
<dbReference type="STRING" id="439228.SAMN06295920_11348"/>
<comment type="caution">
    <text evidence="4">Lacks conserved residue(s) required for the propagation of feature annotation.</text>
</comment>
<dbReference type="GO" id="GO:0009435">
    <property type="term" value="P:NAD+ biosynthetic process"/>
    <property type="evidence" value="ECO:0007669"/>
    <property type="project" value="UniProtKB-UniRule"/>
</dbReference>
<evidence type="ECO:0000256" key="5">
    <source>
        <dbReference type="NCBIfam" id="TIGR01814"/>
    </source>
</evidence>
<comment type="catalytic activity">
    <reaction evidence="6">
        <text>3-hydroxy-L-kynurenine + H2O = 3-hydroxyanthranilate + L-alanine + H(+)</text>
        <dbReference type="Rhea" id="RHEA:25143"/>
        <dbReference type="ChEBI" id="CHEBI:15377"/>
        <dbReference type="ChEBI" id="CHEBI:15378"/>
        <dbReference type="ChEBI" id="CHEBI:36559"/>
        <dbReference type="ChEBI" id="CHEBI:57972"/>
        <dbReference type="ChEBI" id="CHEBI:58125"/>
        <dbReference type="EC" id="3.7.1.3"/>
    </reaction>
</comment>
<dbReference type="PIRSF" id="PIRSF038800">
    <property type="entry name" value="KYNU"/>
    <property type="match status" value="1"/>
</dbReference>
<dbReference type="HAMAP" id="MF_01970">
    <property type="entry name" value="Kynureninase"/>
    <property type="match status" value="1"/>
</dbReference>
<comment type="function">
    <text evidence="4 6">Catalyzes the cleavage of L-kynurenine (L-Kyn) and L-3-hydroxykynurenine (L-3OHKyn) into anthranilic acid (AA) and 3-hydroxyanthranilic acid (3-OHAA), respectively.</text>
</comment>
<dbReference type="SUPFAM" id="SSF53383">
    <property type="entry name" value="PLP-dependent transferases"/>
    <property type="match status" value="1"/>
</dbReference>
<feature type="binding site" evidence="4">
    <location>
        <position position="199"/>
    </location>
    <ligand>
        <name>pyridoxal 5'-phosphate</name>
        <dbReference type="ChEBI" id="CHEBI:597326"/>
    </ligand>
</feature>
<dbReference type="GO" id="GO:0097053">
    <property type="term" value="P:L-kynurenine catabolic process"/>
    <property type="evidence" value="ECO:0007669"/>
    <property type="project" value="UniProtKB-UniRule"/>
</dbReference>
<protein>
    <recommendedName>
        <fullName evidence="4 5">Kynureninase</fullName>
        <ecNumber evidence="4 5">3.7.1.3</ecNumber>
    </recommendedName>
    <alternativeName>
        <fullName evidence="4">L-kynurenine hydrolase</fullName>
    </alternativeName>
</protein>
<reference evidence="8" key="1">
    <citation type="submission" date="2017-02" db="EMBL/GenBank/DDBJ databases">
        <authorList>
            <person name="Varghese N."/>
            <person name="Submissions S."/>
        </authorList>
    </citation>
    <scope>NUCLEOTIDE SEQUENCE [LARGE SCALE GENOMIC DNA]</scope>
    <source>
        <strain evidence="8">UM2</strain>
    </source>
</reference>
<dbReference type="FunFam" id="3.40.640.10:FF:000107">
    <property type="entry name" value="Kynureninase"/>
    <property type="match status" value="1"/>
</dbReference>
<evidence type="ECO:0000256" key="6">
    <source>
        <dbReference type="PIRNR" id="PIRNR038800"/>
    </source>
</evidence>
<dbReference type="InterPro" id="IPR015424">
    <property type="entry name" value="PyrdxlP-dep_Trfase"/>
</dbReference>
<dbReference type="EC" id="3.7.1.3" evidence="4 5"/>
<feature type="modified residue" description="N6-(pyridoxal phosphate)lysine" evidence="4">
    <location>
        <position position="222"/>
    </location>
</feature>
<dbReference type="GO" id="GO:0019441">
    <property type="term" value="P:L-tryptophan catabolic process to kynurenine"/>
    <property type="evidence" value="ECO:0007669"/>
    <property type="project" value="TreeGrafter"/>
</dbReference>
<dbReference type="GO" id="GO:0043420">
    <property type="term" value="P:anthranilate metabolic process"/>
    <property type="evidence" value="ECO:0007669"/>
    <property type="project" value="TreeGrafter"/>
</dbReference>
<feature type="binding site" evidence="4">
    <location>
        <position position="97"/>
    </location>
    <ligand>
        <name>pyridoxal 5'-phosphate</name>
        <dbReference type="ChEBI" id="CHEBI:597326"/>
    </ligand>
</feature>
<dbReference type="EMBL" id="FUYM01000013">
    <property type="protein sequence ID" value="SKC05524.1"/>
    <property type="molecule type" value="Genomic_DNA"/>
</dbReference>
<comment type="catalytic activity">
    <reaction evidence="4 6">
        <text>L-kynurenine + H2O = anthranilate + L-alanine + H(+)</text>
        <dbReference type="Rhea" id="RHEA:16813"/>
        <dbReference type="ChEBI" id="CHEBI:15377"/>
        <dbReference type="ChEBI" id="CHEBI:15378"/>
        <dbReference type="ChEBI" id="CHEBI:16567"/>
        <dbReference type="ChEBI" id="CHEBI:57959"/>
        <dbReference type="ChEBI" id="CHEBI:57972"/>
        <dbReference type="EC" id="3.7.1.3"/>
    </reaction>
</comment>
<dbReference type="UniPathway" id="UPA00334">
    <property type="reaction ID" value="UER00455"/>
</dbReference>
<dbReference type="GO" id="GO:0030170">
    <property type="term" value="F:pyridoxal phosphate binding"/>
    <property type="evidence" value="ECO:0007669"/>
    <property type="project" value="UniProtKB-UniRule"/>
</dbReference>
<organism evidence="7 8">
    <name type="scientific">Rhizorhabdus histidinilytica</name>
    <dbReference type="NCBI Taxonomy" id="439228"/>
    <lineage>
        <taxon>Bacteria</taxon>
        <taxon>Pseudomonadati</taxon>
        <taxon>Pseudomonadota</taxon>
        <taxon>Alphaproteobacteria</taxon>
        <taxon>Sphingomonadales</taxon>
        <taxon>Sphingomonadaceae</taxon>
        <taxon>Rhizorhabdus</taxon>
    </lineage>
</organism>
<comment type="pathway">
    <text evidence="4 6">Amino-acid degradation; L-kynurenine degradation; L-alanine and anthranilate from L-kynurenine: step 1/1.</text>
</comment>
<evidence type="ECO:0000256" key="3">
    <source>
        <dbReference type="ARBA" id="ARBA00022898"/>
    </source>
</evidence>
<dbReference type="InterPro" id="IPR010111">
    <property type="entry name" value="Kynureninase"/>
</dbReference>
<keyword evidence="2 4" id="KW-0378">Hydrolase</keyword>
<dbReference type="GO" id="GO:0019805">
    <property type="term" value="P:quinolinate biosynthetic process"/>
    <property type="evidence" value="ECO:0007669"/>
    <property type="project" value="UniProtKB-UniRule"/>
</dbReference>
<feature type="binding site" evidence="4">
    <location>
        <position position="251"/>
    </location>
    <ligand>
        <name>pyridoxal 5'-phosphate</name>
        <dbReference type="ChEBI" id="CHEBI:597326"/>
    </ligand>
</feature>
<keyword evidence="8" id="KW-1185">Reference proteome</keyword>
<dbReference type="Gene3D" id="3.40.640.10">
    <property type="entry name" value="Type I PLP-dependent aspartate aminotransferase-like (Major domain)"/>
    <property type="match status" value="1"/>
</dbReference>
<evidence type="ECO:0000313" key="8">
    <source>
        <dbReference type="Proteomes" id="UP000189818"/>
    </source>
</evidence>
<evidence type="ECO:0000256" key="2">
    <source>
        <dbReference type="ARBA" id="ARBA00022801"/>
    </source>
</evidence>
<gene>
    <name evidence="4" type="primary">kynU</name>
    <name evidence="7" type="ORF">SAMN06295920_11348</name>
</gene>
<dbReference type="InterPro" id="IPR015421">
    <property type="entry name" value="PyrdxlP-dep_Trfase_major"/>
</dbReference>
<accession>A0A1T5GAS1</accession>
<dbReference type="InterPro" id="IPR015422">
    <property type="entry name" value="PyrdxlP-dep_Trfase_small"/>
</dbReference>
<dbReference type="AlphaFoldDB" id="A0A1T5GAS1"/>
<evidence type="ECO:0000313" key="7">
    <source>
        <dbReference type="EMBL" id="SKC05524.1"/>
    </source>
</evidence>
<dbReference type="UniPathway" id="UPA00253">
    <property type="reaction ID" value="UER00329"/>
</dbReference>
<comment type="cofactor">
    <cofactor evidence="4 6">
        <name>pyridoxal 5'-phosphate</name>
        <dbReference type="ChEBI" id="CHEBI:597326"/>
    </cofactor>
</comment>
<proteinExistence type="inferred from homology"/>
<comment type="similarity">
    <text evidence="4 6">Belongs to the kynureninase family.</text>
</comment>
<feature type="binding site" evidence="4">
    <location>
        <position position="196"/>
    </location>
    <ligand>
        <name>pyridoxal 5'-phosphate</name>
        <dbReference type="ChEBI" id="CHEBI:597326"/>
    </ligand>
</feature>
<feature type="binding site" evidence="4">
    <location>
        <position position="221"/>
    </location>
    <ligand>
        <name>pyridoxal 5'-phosphate</name>
        <dbReference type="ChEBI" id="CHEBI:597326"/>
    </ligand>
</feature>